<accession>A0A811Z9C4</accession>
<dbReference type="EMBL" id="CAJHUB010000760">
    <property type="protein sequence ID" value="CAD7685316.1"/>
    <property type="molecule type" value="Genomic_DNA"/>
</dbReference>
<proteinExistence type="predicted"/>
<protein>
    <submittedName>
        <fullName evidence="2">(raccoon dog) hypothetical protein</fullName>
    </submittedName>
</protein>
<evidence type="ECO:0000313" key="2">
    <source>
        <dbReference type="EMBL" id="CAD7685316.1"/>
    </source>
</evidence>
<gene>
    <name evidence="2" type="ORF">NYPRO_LOCUS18109</name>
</gene>
<feature type="compositionally biased region" description="Basic and acidic residues" evidence="1">
    <location>
        <begin position="24"/>
        <end position="33"/>
    </location>
</feature>
<feature type="compositionally biased region" description="Low complexity" evidence="1">
    <location>
        <begin position="186"/>
        <end position="199"/>
    </location>
</feature>
<name>A0A811Z9C4_NYCPR</name>
<feature type="compositionally biased region" description="Low complexity" evidence="1">
    <location>
        <begin position="247"/>
        <end position="258"/>
    </location>
</feature>
<feature type="region of interest" description="Disordered" evidence="1">
    <location>
        <begin position="17"/>
        <end position="38"/>
    </location>
</feature>
<dbReference type="Proteomes" id="UP000645828">
    <property type="component" value="Unassembled WGS sequence"/>
</dbReference>
<keyword evidence="3" id="KW-1185">Reference proteome</keyword>
<dbReference type="AlphaFoldDB" id="A0A811Z9C4"/>
<evidence type="ECO:0000256" key="1">
    <source>
        <dbReference type="SAM" id="MobiDB-lite"/>
    </source>
</evidence>
<feature type="region of interest" description="Disordered" evidence="1">
    <location>
        <begin position="54"/>
        <end position="215"/>
    </location>
</feature>
<feature type="compositionally biased region" description="Low complexity" evidence="1">
    <location>
        <begin position="105"/>
        <end position="119"/>
    </location>
</feature>
<feature type="compositionally biased region" description="Basic residues" evidence="1">
    <location>
        <begin position="70"/>
        <end position="86"/>
    </location>
</feature>
<reference evidence="2" key="1">
    <citation type="submission" date="2020-12" db="EMBL/GenBank/DDBJ databases">
        <authorList>
            <consortium name="Molecular Ecology Group"/>
        </authorList>
    </citation>
    <scope>NUCLEOTIDE SEQUENCE</scope>
    <source>
        <strain evidence="2">TBG_1078</strain>
    </source>
</reference>
<feature type="region of interest" description="Disordered" evidence="1">
    <location>
        <begin position="247"/>
        <end position="297"/>
    </location>
</feature>
<organism evidence="2 3">
    <name type="scientific">Nyctereutes procyonoides</name>
    <name type="common">Raccoon dog</name>
    <name type="synonym">Canis procyonoides</name>
    <dbReference type="NCBI Taxonomy" id="34880"/>
    <lineage>
        <taxon>Eukaryota</taxon>
        <taxon>Metazoa</taxon>
        <taxon>Chordata</taxon>
        <taxon>Craniata</taxon>
        <taxon>Vertebrata</taxon>
        <taxon>Euteleostomi</taxon>
        <taxon>Mammalia</taxon>
        <taxon>Eutheria</taxon>
        <taxon>Laurasiatheria</taxon>
        <taxon>Carnivora</taxon>
        <taxon>Caniformia</taxon>
        <taxon>Canidae</taxon>
        <taxon>Nyctereutes</taxon>
    </lineage>
</organism>
<feature type="compositionally biased region" description="Pro residues" evidence="1">
    <location>
        <begin position="272"/>
        <end position="289"/>
    </location>
</feature>
<evidence type="ECO:0000313" key="3">
    <source>
        <dbReference type="Proteomes" id="UP000645828"/>
    </source>
</evidence>
<sequence length="297" mass="30881">MGHMPFSFFMSETMLIHPVPPPRARPDRRRDPEGQPAHALVGCRVLSIVRLATPSVGRGSPEPRPDLIGLRRRHSTRRCSTRKCARRNLPSNRGSRAAKRRPGARTRTPATRARSAPPAQSVGRPSVVLSPLPPRAPPEGSTAAGLERTGPDRIGPHLPRPPGAQRPPAEAPSNFGDIAPPHREAPPLSRLSPPSRARAGGVAFKSSPVFWGPRAGRADLVRMSRAVTPAPGSMCAAEGRIIWPAARAGGRTGGASAAGPGGPTGGASARGPAPPAPRPPGPAGDPGPTAPRTRALP</sequence>
<comment type="caution">
    <text evidence="2">The sequence shown here is derived from an EMBL/GenBank/DDBJ whole genome shotgun (WGS) entry which is preliminary data.</text>
</comment>